<evidence type="ECO:0000256" key="6">
    <source>
        <dbReference type="RuleBase" id="RU362118"/>
    </source>
</evidence>
<organism evidence="8 9">
    <name type="scientific">Hibiscus sabdariffa</name>
    <name type="common">roselle</name>
    <dbReference type="NCBI Taxonomy" id="183260"/>
    <lineage>
        <taxon>Eukaryota</taxon>
        <taxon>Viridiplantae</taxon>
        <taxon>Streptophyta</taxon>
        <taxon>Embryophyta</taxon>
        <taxon>Tracheophyta</taxon>
        <taxon>Spermatophyta</taxon>
        <taxon>Magnoliopsida</taxon>
        <taxon>eudicotyledons</taxon>
        <taxon>Gunneridae</taxon>
        <taxon>Pentapetalae</taxon>
        <taxon>rosids</taxon>
        <taxon>malvids</taxon>
        <taxon>Malvales</taxon>
        <taxon>Malvaceae</taxon>
        <taxon>Malvoideae</taxon>
        <taxon>Hibiscus</taxon>
    </lineage>
</organism>
<evidence type="ECO:0000256" key="1">
    <source>
        <dbReference type="ARBA" id="ARBA00001933"/>
    </source>
</evidence>
<dbReference type="EMBL" id="JBBPBM010000088">
    <property type="protein sequence ID" value="KAK8510127.1"/>
    <property type="molecule type" value="Genomic_DNA"/>
</dbReference>
<dbReference type="InterPro" id="IPR054542">
    <property type="entry name" value="Cys_met_metab_PP"/>
</dbReference>
<reference evidence="8 9" key="1">
    <citation type="journal article" date="2024" name="G3 (Bethesda)">
        <title>Genome assembly of Hibiscus sabdariffa L. provides insights into metabolisms of medicinal natural products.</title>
        <authorList>
            <person name="Kim T."/>
        </authorList>
    </citation>
    <scope>NUCLEOTIDE SEQUENCE [LARGE SCALE GENOMIC DNA]</scope>
    <source>
        <strain evidence="8">TK-2024</strain>
        <tissue evidence="8">Old leaves</tissue>
    </source>
</reference>
<dbReference type="SUPFAM" id="SSF53383">
    <property type="entry name" value="PLP-dependent transferases"/>
    <property type="match status" value="1"/>
</dbReference>
<keyword evidence="3" id="KW-0028">Amino-acid biosynthesis</keyword>
<accession>A0ABR2BUB8</accession>
<comment type="cofactor">
    <cofactor evidence="1 6">
        <name>pyridoxal 5'-phosphate</name>
        <dbReference type="ChEBI" id="CHEBI:597326"/>
    </cofactor>
</comment>
<sequence length="176" mass="19336">MIILEVEILHEILWKGSWQSLRGQIEHFALPVEWLLYRLLLILSEVTFFFLLMSLALCIFFYGSASQEIVEGDDIYGGSDCLLSRVTPKSGVLTKIAHANGALVLVDNSIMSPVLSQPLELGADIVMHSATKFIAGHSDVMVGVLAVKEESEFDPYGAMSTPLYQTATFKQALGKA</sequence>
<dbReference type="Pfam" id="PF01053">
    <property type="entry name" value="Cys_Met_Meta_PP"/>
    <property type="match status" value="1"/>
</dbReference>
<dbReference type="PANTHER" id="PTHR11808:SF50">
    <property type="entry name" value="CYSTATHIONINE BETA-LYASE"/>
    <property type="match status" value="1"/>
</dbReference>
<dbReference type="PANTHER" id="PTHR11808">
    <property type="entry name" value="TRANS-SULFURATION ENZYME FAMILY MEMBER"/>
    <property type="match status" value="1"/>
</dbReference>
<proteinExistence type="inferred from homology"/>
<comment type="caution">
    <text evidence="8">The sequence shown here is derived from an EMBL/GenBank/DDBJ whole genome shotgun (WGS) entry which is preliminary data.</text>
</comment>
<evidence type="ECO:0000256" key="5">
    <source>
        <dbReference type="ARBA" id="ARBA00023239"/>
    </source>
</evidence>
<name>A0ABR2BUB8_9ROSI</name>
<keyword evidence="4 6" id="KW-0663">Pyridoxal phosphate</keyword>
<keyword evidence="9" id="KW-1185">Reference proteome</keyword>
<dbReference type="PROSITE" id="PS00868">
    <property type="entry name" value="CYS_MET_METAB_PP"/>
    <property type="match status" value="1"/>
</dbReference>
<keyword evidence="7" id="KW-0812">Transmembrane</keyword>
<dbReference type="InterPro" id="IPR015424">
    <property type="entry name" value="PyrdxlP-dep_Trfase"/>
</dbReference>
<evidence type="ECO:0000256" key="4">
    <source>
        <dbReference type="ARBA" id="ARBA00022898"/>
    </source>
</evidence>
<protein>
    <recommendedName>
        <fullName evidence="2">cysteine-S-conjugate beta-lyase</fullName>
        <ecNumber evidence="2">4.4.1.13</ecNumber>
    </recommendedName>
</protein>
<evidence type="ECO:0000313" key="9">
    <source>
        <dbReference type="Proteomes" id="UP001472677"/>
    </source>
</evidence>
<dbReference type="InterPro" id="IPR015421">
    <property type="entry name" value="PyrdxlP-dep_Trfase_major"/>
</dbReference>
<dbReference type="EC" id="4.4.1.13" evidence="2"/>
<evidence type="ECO:0000313" key="8">
    <source>
        <dbReference type="EMBL" id="KAK8510127.1"/>
    </source>
</evidence>
<dbReference type="Proteomes" id="UP001472677">
    <property type="component" value="Unassembled WGS sequence"/>
</dbReference>
<evidence type="ECO:0000256" key="7">
    <source>
        <dbReference type="SAM" id="Phobius"/>
    </source>
</evidence>
<gene>
    <name evidence="8" type="ORF">V6N12_008004</name>
</gene>
<comment type="similarity">
    <text evidence="6">Belongs to the trans-sulfuration enzymes family.</text>
</comment>
<evidence type="ECO:0000256" key="3">
    <source>
        <dbReference type="ARBA" id="ARBA00022605"/>
    </source>
</evidence>
<keyword evidence="7" id="KW-1133">Transmembrane helix</keyword>
<dbReference type="Gene3D" id="3.40.640.10">
    <property type="entry name" value="Type I PLP-dependent aspartate aminotransferase-like (Major domain)"/>
    <property type="match status" value="1"/>
</dbReference>
<evidence type="ECO:0000256" key="2">
    <source>
        <dbReference type="ARBA" id="ARBA00012224"/>
    </source>
</evidence>
<dbReference type="InterPro" id="IPR000277">
    <property type="entry name" value="Cys/Met-Metab_PyrdxlP-dep_enz"/>
</dbReference>
<keyword evidence="5" id="KW-0456">Lyase</keyword>
<keyword evidence="7" id="KW-0472">Membrane</keyword>
<feature type="transmembrane region" description="Helical" evidence="7">
    <location>
        <begin position="35"/>
        <end position="62"/>
    </location>
</feature>